<protein>
    <submittedName>
        <fullName evidence="2">Uncharacterized protein</fullName>
    </submittedName>
</protein>
<feature type="region of interest" description="Disordered" evidence="1">
    <location>
        <begin position="1"/>
        <end position="74"/>
    </location>
</feature>
<sequence length="74" mass="7973">MPDKDAQDGAQLYNNTQDRAQFRKDGAEINKFDAAPSGTSGKDTPSHPIKLDPSVVPSIPNPKPTIKTLPKTTL</sequence>
<name>A0ABY7CJ33_9BASI</name>
<keyword evidence="3" id="KW-1185">Reference proteome</keyword>
<dbReference type="Proteomes" id="UP001164743">
    <property type="component" value="Chromosome 4A"/>
</dbReference>
<organism evidence="2 3">
    <name type="scientific">Puccinia triticina</name>
    <dbReference type="NCBI Taxonomy" id="208348"/>
    <lineage>
        <taxon>Eukaryota</taxon>
        <taxon>Fungi</taxon>
        <taxon>Dikarya</taxon>
        <taxon>Basidiomycota</taxon>
        <taxon>Pucciniomycotina</taxon>
        <taxon>Pucciniomycetes</taxon>
        <taxon>Pucciniales</taxon>
        <taxon>Pucciniaceae</taxon>
        <taxon>Puccinia</taxon>
    </lineage>
</organism>
<reference evidence="2" key="1">
    <citation type="submission" date="2022-10" db="EMBL/GenBank/DDBJ databases">
        <title>Puccinia triticina Genome sequencing and assembly.</title>
        <authorList>
            <person name="Li C."/>
        </authorList>
    </citation>
    <scope>NUCLEOTIDE SEQUENCE</scope>
    <source>
        <strain evidence="2">Pt15</strain>
    </source>
</reference>
<feature type="compositionally biased region" description="Low complexity" evidence="1">
    <location>
        <begin position="64"/>
        <end position="74"/>
    </location>
</feature>
<evidence type="ECO:0000313" key="2">
    <source>
        <dbReference type="EMBL" id="WAQ84373.1"/>
    </source>
</evidence>
<proteinExistence type="predicted"/>
<accession>A0ABY7CJ33</accession>
<dbReference type="GeneID" id="77809645"/>
<evidence type="ECO:0000256" key="1">
    <source>
        <dbReference type="SAM" id="MobiDB-lite"/>
    </source>
</evidence>
<gene>
    <name evidence="2" type="ORF">PtA15_4A826</name>
</gene>
<evidence type="ECO:0000313" key="3">
    <source>
        <dbReference type="Proteomes" id="UP001164743"/>
    </source>
</evidence>
<dbReference type="RefSeq" id="XP_053019928.1">
    <property type="nucleotide sequence ID" value="XM_053168750.1"/>
</dbReference>
<feature type="compositionally biased region" description="Basic and acidic residues" evidence="1">
    <location>
        <begin position="20"/>
        <end position="31"/>
    </location>
</feature>
<dbReference type="EMBL" id="CP110424">
    <property type="protein sequence ID" value="WAQ84373.1"/>
    <property type="molecule type" value="Genomic_DNA"/>
</dbReference>